<keyword evidence="1" id="KW-1133">Transmembrane helix</keyword>
<organism evidence="2 3">
    <name type="scientific">Jannaschia seosinensis</name>
    <dbReference type="NCBI Taxonomy" id="313367"/>
    <lineage>
        <taxon>Bacteria</taxon>
        <taxon>Pseudomonadati</taxon>
        <taxon>Pseudomonadota</taxon>
        <taxon>Alphaproteobacteria</taxon>
        <taxon>Rhodobacterales</taxon>
        <taxon>Roseobacteraceae</taxon>
        <taxon>Jannaschia</taxon>
    </lineage>
</organism>
<evidence type="ECO:0000313" key="3">
    <source>
        <dbReference type="Proteomes" id="UP000049455"/>
    </source>
</evidence>
<keyword evidence="1" id="KW-0472">Membrane</keyword>
<proteinExistence type="predicted"/>
<feature type="transmembrane region" description="Helical" evidence="1">
    <location>
        <begin position="53"/>
        <end position="81"/>
    </location>
</feature>
<accession>A0A0M7BC22</accession>
<dbReference type="AlphaFoldDB" id="A0A0M7BC22"/>
<evidence type="ECO:0000256" key="1">
    <source>
        <dbReference type="SAM" id="Phobius"/>
    </source>
</evidence>
<dbReference type="Proteomes" id="UP000049455">
    <property type="component" value="Unassembled WGS sequence"/>
</dbReference>
<sequence>MTGTDPMTSVRGQTAKRKNNAMSTFATRFIGVLSVLTLSACLGTDLERAGGGALIGGVAASALSGNVAGGALLGAAVGALADDLSGY</sequence>
<dbReference type="EMBL" id="CYPR01000139">
    <property type="protein sequence ID" value="CUH39362.1"/>
    <property type="molecule type" value="Genomic_DNA"/>
</dbReference>
<gene>
    <name evidence="2" type="ORF">JSE7799_02087</name>
</gene>
<keyword evidence="1" id="KW-0812">Transmembrane</keyword>
<keyword evidence="3" id="KW-1185">Reference proteome</keyword>
<protein>
    <submittedName>
        <fullName evidence="2">Uncharacterized protein</fullName>
    </submittedName>
</protein>
<name>A0A0M7BC22_9RHOB</name>
<reference evidence="2 3" key="1">
    <citation type="submission" date="2015-09" db="EMBL/GenBank/DDBJ databases">
        <authorList>
            <person name="Jackson K.R."/>
            <person name="Lunt B.L."/>
            <person name="Fisher J.N.B."/>
            <person name="Gardner A.V."/>
            <person name="Bailey M.E."/>
            <person name="Deus L.M."/>
            <person name="Earl A.S."/>
            <person name="Gibby P.D."/>
            <person name="Hartmann K.A."/>
            <person name="Liu J.E."/>
            <person name="Manci A.M."/>
            <person name="Nielsen D.A."/>
            <person name="Solomon M.B."/>
            <person name="Breakwell D.P."/>
            <person name="Burnett S.H."/>
            <person name="Grose J.H."/>
        </authorList>
    </citation>
    <scope>NUCLEOTIDE SEQUENCE [LARGE SCALE GENOMIC DNA]</scope>
    <source>
        <strain evidence="2 3">CECT 7799</strain>
    </source>
</reference>
<evidence type="ECO:0000313" key="2">
    <source>
        <dbReference type="EMBL" id="CUH39362.1"/>
    </source>
</evidence>
<dbReference type="STRING" id="313367.JSE7799_02087"/>